<evidence type="ECO:0000256" key="8">
    <source>
        <dbReference type="ARBA" id="ARBA00022842"/>
    </source>
</evidence>
<dbReference type="Gene3D" id="3.40.980.10">
    <property type="entry name" value="MoaB/Mog-like domain"/>
    <property type="match status" value="1"/>
</dbReference>
<dbReference type="EC" id="2.10.1.1" evidence="11"/>
<dbReference type="InterPro" id="IPR001453">
    <property type="entry name" value="MoaB/Mog_dom"/>
</dbReference>
<evidence type="ECO:0000313" key="14">
    <source>
        <dbReference type="Proteomes" id="UP000321412"/>
    </source>
</evidence>
<dbReference type="Gene3D" id="2.170.190.11">
    <property type="entry name" value="Molybdopterin biosynthesis moea protein, domain 3"/>
    <property type="match status" value="1"/>
</dbReference>
<evidence type="ECO:0000256" key="6">
    <source>
        <dbReference type="ARBA" id="ARBA00022679"/>
    </source>
</evidence>
<dbReference type="EMBL" id="VOSM01000002">
    <property type="protein sequence ID" value="TXD38159.1"/>
    <property type="molecule type" value="Genomic_DNA"/>
</dbReference>
<evidence type="ECO:0000256" key="3">
    <source>
        <dbReference type="ARBA" id="ARBA00005046"/>
    </source>
</evidence>
<dbReference type="UniPathway" id="UPA00344"/>
<evidence type="ECO:0000256" key="10">
    <source>
        <dbReference type="ARBA" id="ARBA00047317"/>
    </source>
</evidence>
<dbReference type="Gene3D" id="2.40.340.10">
    <property type="entry name" value="MoeA, C-terminal, domain IV"/>
    <property type="match status" value="1"/>
</dbReference>
<keyword evidence="8 11" id="KW-0460">Magnesium</keyword>
<dbReference type="PANTHER" id="PTHR10192">
    <property type="entry name" value="MOLYBDOPTERIN BIOSYNTHESIS PROTEIN"/>
    <property type="match status" value="1"/>
</dbReference>
<dbReference type="Proteomes" id="UP000321412">
    <property type="component" value="Unassembled WGS sequence"/>
</dbReference>
<dbReference type="OrthoDB" id="9804758at2"/>
<keyword evidence="6 11" id="KW-0808">Transferase</keyword>
<dbReference type="InterPro" id="IPR008284">
    <property type="entry name" value="MoCF_biosynth_CS"/>
</dbReference>
<comment type="pathway">
    <text evidence="3 11">Cofactor biosynthesis; molybdopterin biosynthesis.</text>
</comment>
<comment type="similarity">
    <text evidence="4 11">Belongs to the MoeA family.</text>
</comment>
<evidence type="ECO:0000256" key="7">
    <source>
        <dbReference type="ARBA" id="ARBA00022723"/>
    </source>
</evidence>
<dbReference type="GO" id="GO:0006777">
    <property type="term" value="P:Mo-molybdopterin cofactor biosynthetic process"/>
    <property type="evidence" value="ECO:0007669"/>
    <property type="project" value="UniProtKB-UniRule"/>
</dbReference>
<evidence type="ECO:0000256" key="5">
    <source>
        <dbReference type="ARBA" id="ARBA00022505"/>
    </source>
</evidence>
<dbReference type="SUPFAM" id="SSF63867">
    <property type="entry name" value="MoeA C-terminal domain-like"/>
    <property type="match status" value="1"/>
</dbReference>
<keyword evidence="9 11" id="KW-0501">Molybdenum cofactor biosynthesis</keyword>
<evidence type="ECO:0000256" key="9">
    <source>
        <dbReference type="ARBA" id="ARBA00023150"/>
    </source>
</evidence>
<dbReference type="CDD" id="cd00887">
    <property type="entry name" value="MoeA"/>
    <property type="match status" value="1"/>
</dbReference>
<comment type="cofactor">
    <cofactor evidence="1 11">
        <name>Mg(2+)</name>
        <dbReference type="ChEBI" id="CHEBI:18420"/>
    </cofactor>
</comment>
<proteinExistence type="inferred from homology"/>
<evidence type="ECO:0000256" key="11">
    <source>
        <dbReference type="RuleBase" id="RU365090"/>
    </source>
</evidence>
<dbReference type="SUPFAM" id="SSF63882">
    <property type="entry name" value="MoeA N-terminal region -like"/>
    <property type="match status" value="1"/>
</dbReference>
<evidence type="ECO:0000256" key="2">
    <source>
        <dbReference type="ARBA" id="ARBA00002901"/>
    </source>
</evidence>
<dbReference type="InterPro" id="IPR005110">
    <property type="entry name" value="MoeA_linker/N"/>
</dbReference>
<dbReference type="Pfam" id="PF03454">
    <property type="entry name" value="MoeA_C"/>
    <property type="match status" value="1"/>
</dbReference>
<dbReference type="InterPro" id="IPR038987">
    <property type="entry name" value="MoeA-like"/>
</dbReference>
<dbReference type="InterPro" id="IPR005111">
    <property type="entry name" value="MoeA_C_domain_IV"/>
</dbReference>
<name>A0A5C6XEB9_9DELT</name>
<keyword evidence="14" id="KW-1185">Reference proteome</keyword>
<sequence length="428" mass="45358">MLVEAGRLLRRPAFSYPPHIRKTMSQFISVEDALEHILNATPNPGIERASLPQAAGRYLAEMVNAPADVPAFDNSAMDGIVVQRDDLDALPVTLPLVGESAAGHPAHRDLRAGEAMRISTGARIPEGADQVIPRELCDFGDDEVTILERPDHDHIRRCGEYLAKGRPALFPGQRLDPAAIGLLASFNIAAPTVMRRPTVAIVATGDELVEIGEQPGPGQIINSNAYMVEALVRSCGAVPRVFPITSDSYEAVSRTFAQASASSDLVISIGGVSVGEHDHVRRVLDEVSRGMTFWKIRMKPGKPLAFGTTERGVALVGLPGNPASSFVGFQLFVRPLLACAQGVPRDQASLPRVNAVLDAPAKGAGGRRAYLAGQWYAQRGVIRFAPLSDQSSGNPALFAGANALGIVEEGQGQLKTGASLPVLLLPGG</sequence>
<evidence type="ECO:0000259" key="12">
    <source>
        <dbReference type="SMART" id="SM00852"/>
    </source>
</evidence>
<reference evidence="13 14" key="1">
    <citation type="submission" date="2019-08" db="EMBL/GenBank/DDBJ databases">
        <title>Bradymonadales sp. TMQ4.</title>
        <authorList>
            <person name="Liang Q."/>
        </authorList>
    </citation>
    <scope>NUCLEOTIDE SEQUENCE [LARGE SCALE GENOMIC DNA]</scope>
    <source>
        <strain evidence="13 14">TMQ4</strain>
    </source>
</reference>
<dbReference type="GO" id="GO:0061599">
    <property type="term" value="F:molybdopterin molybdotransferase activity"/>
    <property type="evidence" value="ECO:0007669"/>
    <property type="project" value="UniProtKB-UniRule"/>
</dbReference>
<dbReference type="InterPro" id="IPR036135">
    <property type="entry name" value="MoeA_linker/N_sf"/>
</dbReference>
<keyword evidence="7 11" id="KW-0479">Metal-binding</keyword>
<organism evidence="13 14">
    <name type="scientific">Lujinxingia vulgaris</name>
    <dbReference type="NCBI Taxonomy" id="2600176"/>
    <lineage>
        <taxon>Bacteria</taxon>
        <taxon>Deltaproteobacteria</taxon>
        <taxon>Bradymonadales</taxon>
        <taxon>Lujinxingiaceae</taxon>
        <taxon>Lujinxingia</taxon>
    </lineage>
</organism>
<dbReference type="PANTHER" id="PTHR10192:SF5">
    <property type="entry name" value="GEPHYRIN"/>
    <property type="match status" value="1"/>
</dbReference>
<dbReference type="Gene3D" id="3.90.105.10">
    <property type="entry name" value="Molybdopterin biosynthesis moea protein, domain 2"/>
    <property type="match status" value="1"/>
</dbReference>
<dbReference type="InterPro" id="IPR036425">
    <property type="entry name" value="MoaB/Mog-like_dom_sf"/>
</dbReference>
<accession>A0A5C6XEB9</accession>
<dbReference type="SMART" id="SM00852">
    <property type="entry name" value="MoCF_biosynth"/>
    <property type="match status" value="1"/>
</dbReference>
<evidence type="ECO:0000256" key="1">
    <source>
        <dbReference type="ARBA" id="ARBA00001946"/>
    </source>
</evidence>
<comment type="caution">
    <text evidence="13">The sequence shown here is derived from an EMBL/GenBank/DDBJ whole genome shotgun (WGS) entry which is preliminary data.</text>
</comment>
<dbReference type="AlphaFoldDB" id="A0A5C6XEB9"/>
<dbReference type="GO" id="GO:0046872">
    <property type="term" value="F:metal ion binding"/>
    <property type="evidence" value="ECO:0007669"/>
    <property type="project" value="UniProtKB-UniRule"/>
</dbReference>
<dbReference type="Pfam" id="PF00994">
    <property type="entry name" value="MoCF_biosynth"/>
    <property type="match status" value="1"/>
</dbReference>
<comment type="catalytic activity">
    <reaction evidence="10">
        <text>adenylyl-molybdopterin + molybdate = Mo-molybdopterin + AMP + H(+)</text>
        <dbReference type="Rhea" id="RHEA:35047"/>
        <dbReference type="ChEBI" id="CHEBI:15378"/>
        <dbReference type="ChEBI" id="CHEBI:36264"/>
        <dbReference type="ChEBI" id="CHEBI:62727"/>
        <dbReference type="ChEBI" id="CHEBI:71302"/>
        <dbReference type="ChEBI" id="CHEBI:456215"/>
        <dbReference type="EC" id="2.10.1.1"/>
    </reaction>
</comment>
<dbReference type="PROSITE" id="PS01079">
    <property type="entry name" value="MOCF_BIOSYNTHESIS_2"/>
    <property type="match status" value="1"/>
</dbReference>
<keyword evidence="5 11" id="KW-0500">Molybdenum</keyword>
<feature type="domain" description="MoaB/Mog" evidence="12">
    <location>
        <begin position="200"/>
        <end position="339"/>
    </location>
</feature>
<comment type="function">
    <text evidence="2 11">Catalyzes the insertion of molybdate into adenylated molybdopterin with the concomitant release of AMP.</text>
</comment>
<dbReference type="SUPFAM" id="SSF53218">
    <property type="entry name" value="Molybdenum cofactor biosynthesis proteins"/>
    <property type="match status" value="1"/>
</dbReference>
<dbReference type="GO" id="GO:0005829">
    <property type="term" value="C:cytosol"/>
    <property type="evidence" value="ECO:0007669"/>
    <property type="project" value="TreeGrafter"/>
</dbReference>
<dbReference type="NCBIfam" id="NF045515">
    <property type="entry name" value="Glp_gephyrin"/>
    <property type="match status" value="1"/>
</dbReference>
<gene>
    <name evidence="13" type="ORF">FRC98_04470</name>
</gene>
<evidence type="ECO:0000256" key="4">
    <source>
        <dbReference type="ARBA" id="ARBA00010763"/>
    </source>
</evidence>
<evidence type="ECO:0000313" key="13">
    <source>
        <dbReference type="EMBL" id="TXD38159.1"/>
    </source>
</evidence>
<dbReference type="FunFam" id="3.40.980.10:FF:000004">
    <property type="entry name" value="Molybdopterin molybdenumtransferase"/>
    <property type="match status" value="1"/>
</dbReference>
<dbReference type="Pfam" id="PF03453">
    <property type="entry name" value="MoeA_N"/>
    <property type="match status" value="1"/>
</dbReference>
<protein>
    <recommendedName>
        <fullName evidence="11">Molybdopterin molybdenumtransferase</fullName>
        <ecNumber evidence="11">2.10.1.1</ecNumber>
    </recommendedName>
</protein>
<dbReference type="InterPro" id="IPR036688">
    <property type="entry name" value="MoeA_C_domain_IV_sf"/>
</dbReference>